<keyword evidence="1" id="KW-1133">Transmembrane helix</keyword>
<evidence type="ECO:0000313" key="3">
    <source>
        <dbReference type="Proteomes" id="UP000237983"/>
    </source>
</evidence>
<gene>
    <name evidence="2" type="ORF">B0I08_104274</name>
</gene>
<comment type="caution">
    <text evidence="2">The sequence shown here is derived from an EMBL/GenBank/DDBJ whole genome shotgun (WGS) entry which is preliminary data.</text>
</comment>
<dbReference type="RefSeq" id="WP_106212122.1">
    <property type="nucleotide sequence ID" value="NZ_PVTL01000004.1"/>
</dbReference>
<keyword evidence="3" id="KW-1185">Reference proteome</keyword>
<evidence type="ECO:0008006" key="4">
    <source>
        <dbReference type="Google" id="ProtNLM"/>
    </source>
</evidence>
<organism evidence="2 3">
    <name type="scientific">Glaciihabitans tibetensis</name>
    <dbReference type="NCBI Taxonomy" id="1266600"/>
    <lineage>
        <taxon>Bacteria</taxon>
        <taxon>Bacillati</taxon>
        <taxon>Actinomycetota</taxon>
        <taxon>Actinomycetes</taxon>
        <taxon>Micrococcales</taxon>
        <taxon>Microbacteriaceae</taxon>
        <taxon>Glaciihabitans</taxon>
    </lineage>
</organism>
<sequence length="225" mass="23646">MTEPAPQPRTNAWRARAIRLSDRVPTKWFITGLSILFLIASAAFGGLADAATPALPELKPGDSFAGSELKISVVGAVLIDAFPAQSIEPAEGNRLLVVRAVVENLWDKPVPTLNGVGAADNLRPVDVDGLDADEKPLTVAIVSDGTISPALQPGVPVELAFIWEVSAGALSDEARLRVNIFDKVYSRGGGVAYGERFIDPFVAAYTELAVNDVGAGATAESEQNP</sequence>
<reference evidence="2 3" key="1">
    <citation type="submission" date="2018-03" db="EMBL/GenBank/DDBJ databases">
        <title>Genomic Encyclopedia of Type Strains, Phase III (KMG-III): the genomes of soil and plant-associated and newly described type strains.</title>
        <authorList>
            <person name="Whitman W."/>
        </authorList>
    </citation>
    <scope>NUCLEOTIDE SEQUENCE [LARGE SCALE GENOMIC DNA]</scope>
    <source>
        <strain evidence="2 3">CGMCC 1.12484</strain>
    </source>
</reference>
<protein>
    <recommendedName>
        <fullName evidence="4">DUF4352 domain-containing protein</fullName>
    </recommendedName>
</protein>
<name>A0A2T0VEG5_9MICO</name>
<dbReference type="AlphaFoldDB" id="A0A2T0VEG5"/>
<evidence type="ECO:0000256" key="1">
    <source>
        <dbReference type="SAM" id="Phobius"/>
    </source>
</evidence>
<dbReference type="Proteomes" id="UP000237983">
    <property type="component" value="Unassembled WGS sequence"/>
</dbReference>
<dbReference type="OrthoDB" id="5071143at2"/>
<feature type="transmembrane region" description="Helical" evidence="1">
    <location>
        <begin position="28"/>
        <end position="48"/>
    </location>
</feature>
<keyword evidence="1" id="KW-0812">Transmembrane</keyword>
<keyword evidence="1" id="KW-0472">Membrane</keyword>
<evidence type="ECO:0000313" key="2">
    <source>
        <dbReference type="EMBL" id="PRY68571.1"/>
    </source>
</evidence>
<dbReference type="EMBL" id="PVTL01000004">
    <property type="protein sequence ID" value="PRY68571.1"/>
    <property type="molecule type" value="Genomic_DNA"/>
</dbReference>
<accession>A0A2T0VEG5</accession>
<proteinExistence type="predicted"/>